<evidence type="ECO:0000313" key="2">
    <source>
        <dbReference type="EMBL" id="PWO00559.1"/>
    </source>
</evidence>
<organism evidence="2 3">
    <name type="scientific">Tilletiopsis washingtonensis</name>
    <dbReference type="NCBI Taxonomy" id="58919"/>
    <lineage>
        <taxon>Eukaryota</taxon>
        <taxon>Fungi</taxon>
        <taxon>Dikarya</taxon>
        <taxon>Basidiomycota</taxon>
        <taxon>Ustilaginomycotina</taxon>
        <taxon>Exobasidiomycetes</taxon>
        <taxon>Entylomatales</taxon>
        <taxon>Entylomatales incertae sedis</taxon>
        <taxon>Tilletiopsis</taxon>
    </lineage>
</organism>
<feature type="region of interest" description="Disordered" evidence="1">
    <location>
        <begin position="402"/>
        <end position="429"/>
    </location>
</feature>
<dbReference type="Gene3D" id="3.40.50.1820">
    <property type="entry name" value="alpha/beta hydrolase"/>
    <property type="match status" value="1"/>
</dbReference>
<feature type="compositionally biased region" description="Low complexity" evidence="1">
    <location>
        <begin position="418"/>
        <end position="429"/>
    </location>
</feature>
<name>A0A316ZHN9_9BASI</name>
<gene>
    <name evidence="2" type="ORF">FA09DRAFT_327976</name>
</gene>
<keyword evidence="3" id="KW-1185">Reference proteome</keyword>
<evidence type="ECO:0008006" key="4">
    <source>
        <dbReference type="Google" id="ProtNLM"/>
    </source>
</evidence>
<evidence type="ECO:0000313" key="3">
    <source>
        <dbReference type="Proteomes" id="UP000245946"/>
    </source>
</evidence>
<reference evidence="2 3" key="1">
    <citation type="journal article" date="2018" name="Mol. Biol. Evol.">
        <title>Broad Genomic Sampling Reveals a Smut Pathogenic Ancestry of the Fungal Clade Ustilaginomycotina.</title>
        <authorList>
            <person name="Kijpornyongpan T."/>
            <person name="Mondo S.J."/>
            <person name="Barry K."/>
            <person name="Sandor L."/>
            <person name="Lee J."/>
            <person name="Lipzen A."/>
            <person name="Pangilinan J."/>
            <person name="LaButti K."/>
            <person name="Hainaut M."/>
            <person name="Henrissat B."/>
            <person name="Grigoriev I.V."/>
            <person name="Spatafora J.W."/>
            <person name="Aime M.C."/>
        </authorList>
    </citation>
    <scope>NUCLEOTIDE SEQUENCE [LARGE SCALE GENOMIC DNA]</scope>
    <source>
        <strain evidence="2 3">MCA 4186</strain>
    </source>
</reference>
<dbReference type="Proteomes" id="UP000245946">
    <property type="component" value="Unassembled WGS sequence"/>
</dbReference>
<evidence type="ECO:0000256" key="1">
    <source>
        <dbReference type="SAM" id="MobiDB-lite"/>
    </source>
</evidence>
<dbReference type="EMBL" id="KZ819285">
    <property type="protein sequence ID" value="PWO00559.1"/>
    <property type="molecule type" value="Genomic_DNA"/>
</dbReference>
<feature type="compositionally biased region" description="Basic and acidic residues" evidence="1">
    <location>
        <begin position="402"/>
        <end position="417"/>
    </location>
</feature>
<dbReference type="RefSeq" id="XP_025600837.1">
    <property type="nucleotide sequence ID" value="XM_025741602.1"/>
</dbReference>
<dbReference type="GeneID" id="37269146"/>
<dbReference type="SUPFAM" id="SSF53474">
    <property type="entry name" value="alpha/beta-Hydrolases"/>
    <property type="match status" value="1"/>
</dbReference>
<proteinExistence type="predicted"/>
<feature type="region of interest" description="Disordered" evidence="1">
    <location>
        <begin position="322"/>
        <end position="362"/>
    </location>
</feature>
<accession>A0A316ZHN9</accession>
<sequence>MASSSTMSAFAIDQMALTVHAADGFPIAAHRFAPTSHASARAVVVIVNATGVQARFYHDWACWLAMQGVAAYTLDFRYSGNSFPAEYAERLQAARGDEDAYAEIFEEALRSAPDDIGLMRTWCREDVAAVARAAHASFPSVPMTFFGNSLGGHLITLLEPEMLAGFGVPVRFASVNGGNAHWRNHDTPEESRFGFTEVIIKPLHEERLFRASSLGLGFDIPYGPGLDWIGWYTHPCFSLNQPDDEARAKANVKRFKFQYFSFSDDVRIGRHMMHQHVSLFCGDDKQVSTIYIDPTKLDRWPMLGHVTCFRPTGPLKSVTAQEAVAGGPADGEADEAGRAIRGGEGYEPTSQPAAPEDEERQLGREETLWPLWLDYILTGDFDTSVGEYKRWGDADARDCSALRREEEEARRVEEREAAQQQEPAARARL</sequence>
<dbReference type="InterPro" id="IPR029058">
    <property type="entry name" value="AB_hydrolase_fold"/>
</dbReference>
<protein>
    <recommendedName>
        <fullName evidence="4">Alpha/beta-hydrolase</fullName>
    </recommendedName>
</protein>
<dbReference type="OrthoDB" id="2542958at2759"/>
<dbReference type="AlphaFoldDB" id="A0A316ZHN9"/>